<feature type="transmembrane region" description="Helical" evidence="1">
    <location>
        <begin position="69"/>
        <end position="91"/>
    </location>
</feature>
<reference evidence="2 3" key="1">
    <citation type="submission" date="2019-07" db="EMBL/GenBank/DDBJ databases">
        <title>Genomic Encyclopedia of Archaeal and Bacterial Type Strains, Phase II (KMG-II): from individual species to whole genera.</title>
        <authorList>
            <person name="Goeker M."/>
        </authorList>
    </citation>
    <scope>NUCLEOTIDE SEQUENCE [LARGE SCALE GENOMIC DNA]</scope>
    <source>
        <strain evidence="2 3">DSM 18850</strain>
    </source>
</reference>
<accession>A0A5S5DPP4</accession>
<protein>
    <submittedName>
        <fullName evidence="2">Uncharacterized protein</fullName>
    </submittedName>
</protein>
<sequence>MKTLTPPLIRFALVAVGCTAGFRVALSSLLTQGHFNFVVPVAILFGLVMFLAGRYFGRRDNEYLPIYDVGFRFHLVTFLQYHIVSYGWYWFGFPSVHEHIGALNATLIIWGICLAVHAYYYVQARRHTIKHINRDELFD</sequence>
<organism evidence="2 3">
    <name type="scientific">Sphingobacterium allocomposti</name>
    <dbReference type="NCBI Taxonomy" id="415956"/>
    <lineage>
        <taxon>Bacteria</taxon>
        <taxon>Pseudomonadati</taxon>
        <taxon>Bacteroidota</taxon>
        <taxon>Sphingobacteriia</taxon>
        <taxon>Sphingobacteriales</taxon>
        <taxon>Sphingobacteriaceae</taxon>
        <taxon>Sphingobacterium</taxon>
    </lineage>
</organism>
<proteinExistence type="predicted"/>
<keyword evidence="1" id="KW-1133">Transmembrane helix</keyword>
<keyword evidence="1" id="KW-0812">Transmembrane</keyword>
<dbReference type="OrthoDB" id="1118692at2"/>
<keyword evidence="1" id="KW-0472">Membrane</keyword>
<evidence type="ECO:0000256" key="1">
    <source>
        <dbReference type="SAM" id="Phobius"/>
    </source>
</evidence>
<dbReference type="AlphaFoldDB" id="A0A5S5DPP4"/>
<gene>
    <name evidence="2" type="ORF">BC792_10423</name>
</gene>
<feature type="transmembrane region" description="Helical" evidence="1">
    <location>
        <begin position="37"/>
        <end position="57"/>
    </location>
</feature>
<dbReference type="Proteomes" id="UP000325105">
    <property type="component" value="Unassembled WGS sequence"/>
</dbReference>
<feature type="transmembrane region" description="Helical" evidence="1">
    <location>
        <begin position="103"/>
        <end position="122"/>
    </location>
</feature>
<keyword evidence="3" id="KW-1185">Reference proteome</keyword>
<evidence type="ECO:0000313" key="3">
    <source>
        <dbReference type="Proteomes" id="UP000325105"/>
    </source>
</evidence>
<dbReference type="RefSeq" id="WP_148907734.1">
    <property type="nucleotide sequence ID" value="NZ_VNHX01000004.1"/>
</dbReference>
<comment type="caution">
    <text evidence="2">The sequence shown here is derived from an EMBL/GenBank/DDBJ whole genome shotgun (WGS) entry which is preliminary data.</text>
</comment>
<name>A0A5S5DPP4_9SPHI</name>
<evidence type="ECO:0000313" key="2">
    <source>
        <dbReference type="EMBL" id="TYP96802.1"/>
    </source>
</evidence>
<dbReference type="EMBL" id="VNHX01000004">
    <property type="protein sequence ID" value="TYP96802.1"/>
    <property type="molecule type" value="Genomic_DNA"/>
</dbReference>